<name>A0A0H5RHH4_9EUKA</name>
<dbReference type="EMBL" id="HACM01012540">
    <property type="protein sequence ID" value="CRZ12982.1"/>
    <property type="molecule type" value="Transcribed_RNA"/>
</dbReference>
<feature type="non-terminal residue" evidence="2">
    <location>
        <position position="1"/>
    </location>
</feature>
<evidence type="ECO:0000313" key="2">
    <source>
        <dbReference type="EMBL" id="CRZ12982.1"/>
    </source>
</evidence>
<sequence length="129" mass="14031">VTESVVDIAPLIHSGRPYSAIMSTRRYDTMLALSLMSGAAVLAYLMNKRHQMKLETAQSIASAARDISSNERHMLMAAHHIAEHASTGESGNRQEADRLAKSLASKGMETLSQADKVLADQVEQVVKQP</sequence>
<protein>
    <submittedName>
        <fullName evidence="2">Uncharacterized protein</fullName>
    </submittedName>
</protein>
<dbReference type="AlphaFoldDB" id="A0A0H5RHH4"/>
<keyword evidence="1" id="KW-0812">Transmembrane</keyword>
<feature type="transmembrane region" description="Helical" evidence="1">
    <location>
        <begin position="29"/>
        <end position="46"/>
    </location>
</feature>
<reference evidence="2" key="1">
    <citation type="submission" date="2015-04" db="EMBL/GenBank/DDBJ databases">
        <title>The genome sequence of the plant pathogenic Rhizarian Plasmodiophora brassicae reveals insights in its biotrophic life cycle and the origin of chitin synthesis.</title>
        <authorList>
            <person name="Schwelm A."/>
            <person name="Fogelqvist J."/>
            <person name="Knaust A."/>
            <person name="Julke S."/>
            <person name="Lilja T."/>
            <person name="Dhandapani V."/>
            <person name="Bonilla-Rosso G."/>
            <person name="Karlsson M."/>
            <person name="Shevchenko A."/>
            <person name="Choi S.R."/>
            <person name="Kim H.G."/>
            <person name="Park J.Y."/>
            <person name="Lim Y.P."/>
            <person name="Ludwig-Muller J."/>
            <person name="Dixelius C."/>
        </authorList>
    </citation>
    <scope>NUCLEOTIDE SEQUENCE</scope>
    <source>
        <tissue evidence="2">Potato root galls</tissue>
    </source>
</reference>
<keyword evidence="1" id="KW-0472">Membrane</keyword>
<accession>A0A0H5RHH4</accession>
<proteinExistence type="predicted"/>
<organism evidence="2">
    <name type="scientific">Spongospora subterranea</name>
    <dbReference type="NCBI Taxonomy" id="70186"/>
    <lineage>
        <taxon>Eukaryota</taxon>
        <taxon>Sar</taxon>
        <taxon>Rhizaria</taxon>
        <taxon>Endomyxa</taxon>
        <taxon>Phytomyxea</taxon>
        <taxon>Plasmodiophorida</taxon>
        <taxon>Plasmodiophoridae</taxon>
        <taxon>Spongospora</taxon>
    </lineage>
</organism>
<evidence type="ECO:0000256" key="1">
    <source>
        <dbReference type="SAM" id="Phobius"/>
    </source>
</evidence>
<keyword evidence="1" id="KW-1133">Transmembrane helix</keyword>